<organism evidence="3 4">
    <name type="scientific">Sphingobacterium alkalisoli</name>
    <dbReference type="NCBI Taxonomy" id="1874115"/>
    <lineage>
        <taxon>Bacteria</taxon>
        <taxon>Pseudomonadati</taxon>
        <taxon>Bacteroidota</taxon>
        <taxon>Sphingobacteriia</taxon>
        <taxon>Sphingobacteriales</taxon>
        <taxon>Sphingobacteriaceae</taxon>
        <taxon>Sphingobacterium</taxon>
    </lineage>
</organism>
<dbReference type="Pfam" id="PF00754">
    <property type="entry name" value="F5_F8_type_C"/>
    <property type="match status" value="1"/>
</dbReference>
<reference evidence="3 4" key="1">
    <citation type="submission" date="2019-04" db="EMBL/GenBank/DDBJ databases">
        <title>Sphingobacterium olei sp. nov., isolated from oil-contaminated soil.</title>
        <authorList>
            <person name="Liu B."/>
        </authorList>
    </citation>
    <scope>NUCLEOTIDE SEQUENCE [LARGE SCALE GENOMIC DNA]</scope>
    <source>
        <strain evidence="3 4">Y3L14</strain>
    </source>
</reference>
<sequence length="319" mass="35004">MKKIIFSVFGISILLISACSDKEQFDVTGDTVNRIFVNTQSGYVNDITYNIIHTPIGNMGDEIKLKVPVSATKPTSSDVKVSFTVDPTLLDAYNSMNQTGYQTVPANLLEIEGQELTITSGRMSSTDSLYIHIPNVSTLTESAYLIPVRIQTISGAENSEISSNLNTILIRIHTRSTNVYNSPTSVPGTLVTDRSAWVATVNPSPTAGAASNMFTTSSQQHWTLSPSVPCDITVDMATENSGIQGIRMVSANNYRLSQVETFTSHNGSDWISQGESAVANSNNQFIRFYSPVTARYLRVSVSGWQNNNNIRVIHYHIYQ</sequence>
<evidence type="ECO:0000259" key="1">
    <source>
        <dbReference type="Pfam" id="PF00754"/>
    </source>
</evidence>
<keyword evidence="4" id="KW-1185">Reference proteome</keyword>
<dbReference type="Gene3D" id="2.60.40.1740">
    <property type="entry name" value="hypothetical protein (bacova_03559)"/>
    <property type="match status" value="1"/>
</dbReference>
<dbReference type="AlphaFoldDB" id="A0A4U0H003"/>
<feature type="domain" description="BT-3987-like N-terminal" evidence="2">
    <location>
        <begin position="35"/>
        <end position="156"/>
    </location>
</feature>
<dbReference type="RefSeq" id="WP_136821394.1">
    <property type="nucleotide sequence ID" value="NZ_BMJX01000004.1"/>
</dbReference>
<comment type="caution">
    <text evidence="3">The sequence shown here is derived from an EMBL/GenBank/DDBJ whole genome shotgun (WGS) entry which is preliminary data.</text>
</comment>
<dbReference type="Pfam" id="PF08522">
    <property type="entry name" value="BT_3987-like_N"/>
    <property type="match status" value="1"/>
</dbReference>
<evidence type="ECO:0000313" key="3">
    <source>
        <dbReference type="EMBL" id="TJY64334.1"/>
    </source>
</evidence>
<dbReference type="Proteomes" id="UP000309872">
    <property type="component" value="Unassembled WGS sequence"/>
</dbReference>
<dbReference type="InterPro" id="IPR008979">
    <property type="entry name" value="Galactose-bd-like_sf"/>
</dbReference>
<proteinExistence type="predicted"/>
<evidence type="ECO:0000259" key="2">
    <source>
        <dbReference type="Pfam" id="PF08522"/>
    </source>
</evidence>
<dbReference type="InterPro" id="IPR000421">
    <property type="entry name" value="FA58C"/>
</dbReference>
<protein>
    <submittedName>
        <fullName evidence="3">DUF1735 domain-containing protein</fullName>
    </submittedName>
</protein>
<dbReference type="PROSITE" id="PS51257">
    <property type="entry name" value="PROKAR_LIPOPROTEIN"/>
    <property type="match status" value="1"/>
</dbReference>
<dbReference type="EMBL" id="SUKA01000004">
    <property type="protein sequence ID" value="TJY64334.1"/>
    <property type="molecule type" value="Genomic_DNA"/>
</dbReference>
<name>A0A4U0H003_9SPHI</name>
<gene>
    <name evidence="3" type="ORF">FAZ19_14110</name>
</gene>
<accession>A0A4U0H003</accession>
<dbReference type="InterPro" id="IPR013728">
    <property type="entry name" value="BT_3987-like_N"/>
</dbReference>
<dbReference type="SUPFAM" id="SSF49785">
    <property type="entry name" value="Galactose-binding domain-like"/>
    <property type="match status" value="1"/>
</dbReference>
<dbReference type="Gene3D" id="2.60.120.260">
    <property type="entry name" value="Galactose-binding domain-like"/>
    <property type="match status" value="1"/>
</dbReference>
<feature type="domain" description="F5/8 type C" evidence="1">
    <location>
        <begin position="208"/>
        <end position="311"/>
    </location>
</feature>
<dbReference type="OrthoDB" id="1100961at2"/>
<evidence type="ECO:0000313" key="4">
    <source>
        <dbReference type="Proteomes" id="UP000309872"/>
    </source>
</evidence>